<dbReference type="GO" id="GO:0006270">
    <property type="term" value="P:DNA replication initiation"/>
    <property type="evidence" value="ECO:0007669"/>
    <property type="project" value="TreeGrafter"/>
</dbReference>
<dbReference type="InterPro" id="IPR027417">
    <property type="entry name" value="P-loop_NTPase"/>
</dbReference>
<evidence type="ECO:0000259" key="1">
    <source>
        <dbReference type="Pfam" id="PF00308"/>
    </source>
</evidence>
<dbReference type="NCBIfam" id="TIGR03420">
    <property type="entry name" value="DnaA_homol_Hda"/>
    <property type="match status" value="1"/>
</dbReference>
<proteinExistence type="predicted"/>
<gene>
    <name evidence="3" type="ORF">Lsha_1849</name>
</gene>
<evidence type="ECO:0000259" key="2">
    <source>
        <dbReference type="Pfam" id="PF22688"/>
    </source>
</evidence>
<accession>A0A0W0YQM0</accession>
<dbReference type="EMBL" id="LNYW01000049">
    <property type="protein sequence ID" value="KTD59153.1"/>
    <property type="molecule type" value="Genomic_DNA"/>
</dbReference>
<dbReference type="Pfam" id="PF22688">
    <property type="entry name" value="Hda_lid"/>
    <property type="match status" value="1"/>
</dbReference>
<dbReference type="Proteomes" id="UP000054600">
    <property type="component" value="Unassembled WGS sequence"/>
</dbReference>
<evidence type="ECO:0000313" key="4">
    <source>
        <dbReference type="Proteomes" id="UP000054600"/>
    </source>
</evidence>
<dbReference type="PANTHER" id="PTHR30050:SF5">
    <property type="entry name" value="DNAA REGULATORY INACTIVATOR HDA"/>
    <property type="match status" value="1"/>
</dbReference>
<dbReference type="PATRIC" id="fig|1122169.6.peg.2122"/>
<reference evidence="3 4" key="1">
    <citation type="submission" date="2015-11" db="EMBL/GenBank/DDBJ databases">
        <title>Genomic analysis of 38 Legionella species identifies large and diverse effector repertoires.</title>
        <authorList>
            <person name="Burstein D."/>
            <person name="Amaro F."/>
            <person name="Zusman T."/>
            <person name="Lifshitz Z."/>
            <person name="Cohen O."/>
            <person name="Gilbert J.A."/>
            <person name="Pupko T."/>
            <person name="Shuman H.A."/>
            <person name="Segal G."/>
        </authorList>
    </citation>
    <scope>NUCLEOTIDE SEQUENCE [LARGE SCALE GENOMIC DNA]</scope>
    <source>
        <strain evidence="3 4">ATCC 49655</strain>
    </source>
</reference>
<dbReference type="Gene3D" id="3.40.50.300">
    <property type="entry name" value="P-loop containing nucleotide triphosphate hydrolases"/>
    <property type="match status" value="1"/>
</dbReference>
<sequence length="230" mass="25855">MNKQLALAIKINDEATLADFNWENNGLLQQQLHHMLTLKEDRLLYLWGVKGIGKSYLLQACCQAINSTQSAIYLPLALLKEWGPQAIEGLEDQALVCLDDIDTIAGDPAWEEALFHLYNKIKDGETGLLIISGDQPPAQSTIQLADLRSRLGWGMVIQLNELSDEEKVNTLKLHATKRGFDLPESVGHFLINRCSRNMHDLHQLLNRLDDASLAAHRKITIPFVKDILNI</sequence>
<dbReference type="InterPro" id="IPR017788">
    <property type="entry name" value="Hda"/>
</dbReference>
<feature type="domain" description="Chromosomal replication initiator protein DnaA ATPAse" evidence="1">
    <location>
        <begin position="44"/>
        <end position="157"/>
    </location>
</feature>
<name>A0A0W0YQM0_9GAMM</name>
<evidence type="ECO:0000313" key="3">
    <source>
        <dbReference type="EMBL" id="KTD59153.1"/>
    </source>
</evidence>
<dbReference type="STRING" id="1122169.Lsha_1849"/>
<dbReference type="GO" id="GO:0032297">
    <property type="term" value="P:negative regulation of DNA-templated DNA replication initiation"/>
    <property type="evidence" value="ECO:0007669"/>
    <property type="project" value="InterPro"/>
</dbReference>
<dbReference type="Gene3D" id="1.10.8.60">
    <property type="match status" value="1"/>
</dbReference>
<dbReference type="InterPro" id="IPR055199">
    <property type="entry name" value="Hda_lid"/>
</dbReference>
<dbReference type="Pfam" id="PF00308">
    <property type="entry name" value="Bac_DnaA"/>
    <property type="match status" value="1"/>
</dbReference>
<dbReference type="OrthoDB" id="9784878at2"/>
<feature type="domain" description="Hda lid" evidence="2">
    <location>
        <begin position="164"/>
        <end position="228"/>
    </location>
</feature>
<dbReference type="InterPro" id="IPR013317">
    <property type="entry name" value="DnaA_dom"/>
</dbReference>
<comment type="caution">
    <text evidence="3">The sequence shown here is derived from an EMBL/GenBank/DDBJ whole genome shotgun (WGS) entry which is preliminary data.</text>
</comment>
<dbReference type="RefSeq" id="WP_018578598.1">
    <property type="nucleotide sequence ID" value="NZ_KB892436.1"/>
</dbReference>
<dbReference type="PANTHER" id="PTHR30050">
    <property type="entry name" value="CHROMOSOMAL REPLICATION INITIATOR PROTEIN DNAA"/>
    <property type="match status" value="1"/>
</dbReference>
<dbReference type="eggNOG" id="COG0593">
    <property type="taxonomic scope" value="Bacteria"/>
</dbReference>
<dbReference type="SUPFAM" id="SSF52540">
    <property type="entry name" value="P-loop containing nucleoside triphosphate hydrolases"/>
    <property type="match status" value="1"/>
</dbReference>
<protein>
    <submittedName>
        <fullName evidence="3">DnaA-like family protein</fullName>
    </submittedName>
</protein>
<dbReference type="AlphaFoldDB" id="A0A0W0YQM0"/>
<organism evidence="3 4">
    <name type="scientific">Legionella shakespearei DSM 23087</name>
    <dbReference type="NCBI Taxonomy" id="1122169"/>
    <lineage>
        <taxon>Bacteria</taxon>
        <taxon>Pseudomonadati</taxon>
        <taxon>Pseudomonadota</taxon>
        <taxon>Gammaproteobacteria</taxon>
        <taxon>Legionellales</taxon>
        <taxon>Legionellaceae</taxon>
        <taxon>Legionella</taxon>
    </lineage>
</organism>
<keyword evidence="4" id="KW-1185">Reference proteome</keyword>